<evidence type="ECO:0000256" key="5">
    <source>
        <dbReference type="ARBA" id="ARBA00017322"/>
    </source>
</evidence>
<evidence type="ECO:0000256" key="17">
    <source>
        <dbReference type="ARBA" id="ARBA00024827"/>
    </source>
</evidence>
<dbReference type="CDD" id="cd16917">
    <property type="entry name" value="HATPase_UhpB-NarQ-NarX-like"/>
    <property type="match status" value="1"/>
</dbReference>
<evidence type="ECO:0000256" key="3">
    <source>
        <dbReference type="ARBA" id="ARBA00004496"/>
    </source>
</evidence>
<evidence type="ECO:0000256" key="9">
    <source>
        <dbReference type="ARBA" id="ARBA00022679"/>
    </source>
</evidence>
<evidence type="ECO:0000256" key="2">
    <source>
        <dbReference type="ARBA" id="ARBA00001966"/>
    </source>
</evidence>
<comment type="subcellular location">
    <subcellularLocation>
        <location evidence="3">Cytoplasm</location>
    </subcellularLocation>
</comment>
<dbReference type="SUPFAM" id="SSF55874">
    <property type="entry name" value="ATPase domain of HSP90 chaperone/DNA topoisomerase II/histidine kinase"/>
    <property type="match status" value="1"/>
</dbReference>
<dbReference type="STRING" id="315423.SAMN04488020_11933"/>
<proteinExistence type="predicted"/>
<dbReference type="Proteomes" id="UP000193870">
    <property type="component" value="Unassembled WGS sequence"/>
</dbReference>
<keyword evidence="11" id="KW-0547">Nucleotide-binding</keyword>
<dbReference type="Gene3D" id="3.30.565.10">
    <property type="entry name" value="Histidine kinase-like ATPase, C-terminal domain"/>
    <property type="match status" value="1"/>
</dbReference>
<dbReference type="PRINTS" id="PR00344">
    <property type="entry name" value="BCTRLSENSOR"/>
</dbReference>
<evidence type="ECO:0000256" key="20">
    <source>
        <dbReference type="SAM" id="Phobius"/>
    </source>
</evidence>
<keyword evidence="10" id="KW-0479">Metal-binding</keyword>
<dbReference type="GO" id="GO:0005737">
    <property type="term" value="C:cytoplasm"/>
    <property type="evidence" value="ECO:0007669"/>
    <property type="project" value="UniProtKB-SubCell"/>
</dbReference>
<dbReference type="GO" id="GO:0046983">
    <property type="term" value="F:protein dimerization activity"/>
    <property type="evidence" value="ECO:0007669"/>
    <property type="project" value="InterPro"/>
</dbReference>
<evidence type="ECO:0000256" key="16">
    <source>
        <dbReference type="ARBA" id="ARBA00023014"/>
    </source>
</evidence>
<dbReference type="InterPro" id="IPR004358">
    <property type="entry name" value="Sig_transdc_His_kin-like_C"/>
</dbReference>
<keyword evidence="9 22" id="KW-0808">Transferase</keyword>
<evidence type="ECO:0000313" key="22">
    <source>
        <dbReference type="EMBL" id="SLN70982.1"/>
    </source>
</evidence>
<protein>
    <recommendedName>
        <fullName evidence="5">Oxygen sensor histidine kinase NreB</fullName>
        <ecNumber evidence="4">2.7.13.3</ecNumber>
    </recommendedName>
    <alternativeName>
        <fullName evidence="18">Nitrogen regulation protein B</fullName>
    </alternativeName>
</protein>
<name>A0A1Y5TS16_9RHOB</name>
<evidence type="ECO:0000256" key="18">
    <source>
        <dbReference type="ARBA" id="ARBA00030800"/>
    </source>
</evidence>
<feature type="transmembrane region" description="Helical" evidence="20">
    <location>
        <begin position="24"/>
        <end position="53"/>
    </location>
</feature>
<organism evidence="22 23">
    <name type="scientific">Palleronia marisminoris</name>
    <dbReference type="NCBI Taxonomy" id="315423"/>
    <lineage>
        <taxon>Bacteria</taxon>
        <taxon>Pseudomonadati</taxon>
        <taxon>Pseudomonadota</taxon>
        <taxon>Alphaproteobacteria</taxon>
        <taxon>Rhodobacterales</taxon>
        <taxon>Roseobacteraceae</taxon>
        <taxon>Palleronia</taxon>
    </lineage>
</organism>
<evidence type="ECO:0000256" key="15">
    <source>
        <dbReference type="ARBA" id="ARBA00023012"/>
    </source>
</evidence>
<evidence type="ECO:0000256" key="6">
    <source>
        <dbReference type="ARBA" id="ARBA00022485"/>
    </source>
</evidence>
<dbReference type="Pfam" id="PF02518">
    <property type="entry name" value="HATPase_c"/>
    <property type="match status" value="1"/>
</dbReference>
<reference evidence="22 23" key="1">
    <citation type="submission" date="2017-03" db="EMBL/GenBank/DDBJ databases">
        <authorList>
            <person name="Afonso C.L."/>
            <person name="Miller P.J."/>
            <person name="Scott M.A."/>
            <person name="Spackman E."/>
            <person name="Goraichik I."/>
            <person name="Dimitrov K.M."/>
            <person name="Suarez D.L."/>
            <person name="Swayne D.E."/>
        </authorList>
    </citation>
    <scope>NUCLEOTIDE SEQUENCE [LARGE SCALE GENOMIC DNA]</scope>
    <source>
        <strain evidence="22 23">CECT 7066</strain>
    </source>
</reference>
<comment type="catalytic activity">
    <reaction evidence="1">
        <text>ATP + protein L-histidine = ADP + protein N-phospho-L-histidine.</text>
        <dbReference type="EC" id="2.7.13.3"/>
    </reaction>
</comment>
<sequence length="478" mass="51728">MAYEPTSIPASSRRRRLVKRASQFWSRLSLAAQFAIAGGIVLFASALLIGAWLTARIEESVVRNTANGTALYMESFITPISQQLATQDELSPGARRALEEIFTNTPLGERVVSYKIWKPGGLVIEASNPEIVGRRFEPTENLQAAWEGEVRADFEELGDLEDREEQALGAPLLEIYSPIRELWSGEIIAVGEFYEVNYELKADLEAARRQAWLTVGGVVLGLGTVLSAIVLGGSRTIERQRRDLDARLAEVEELADRNRDLRLRVQAAAARAAAATERTLRGIGADLHDGPAQYLAYAALRLDGLGKALPDRRAGDEFEMVQDSVAQAMREVRAISRGLSPPDVEGRSLPEIVRGVVDTHSVRTGHPVALTLTSRPVPKLNQAESICVFRFVQEGLNNGSRHADGAGLEVEVEGDATAVTLSVRDRGPGLTDLPFKAGGLGLEGLRDRVESLGGTFSARAQAGGGTQLTMSLETAGRE</sequence>
<feature type="transmembrane region" description="Helical" evidence="20">
    <location>
        <begin position="211"/>
        <end position="232"/>
    </location>
</feature>
<keyword evidence="20" id="KW-1133">Transmembrane helix</keyword>
<feature type="coiled-coil region" evidence="19">
    <location>
        <begin position="234"/>
        <end position="278"/>
    </location>
</feature>
<evidence type="ECO:0000256" key="12">
    <source>
        <dbReference type="ARBA" id="ARBA00022777"/>
    </source>
</evidence>
<comment type="cofactor">
    <cofactor evidence="2">
        <name>[4Fe-4S] cluster</name>
        <dbReference type="ChEBI" id="CHEBI:49883"/>
    </cofactor>
</comment>
<dbReference type="InterPro" id="IPR036890">
    <property type="entry name" value="HATPase_C_sf"/>
</dbReference>
<evidence type="ECO:0000259" key="21">
    <source>
        <dbReference type="PROSITE" id="PS50109"/>
    </source>
</evidence>
<keyword evidence="14" id="KW-0408">Iron</keyword>
<evidence type="ECO:0000256" key="11">
    <source>
        <dbReference type="ARBA" id="ARBA00022741"/>
    </source>
</evidence>
<dbReference type="EC" id="2.7.13.3" evidence="4"/>
<dbReference type="EMBL" id="FWFV01000018">
    <property type="protein sequence ID" value="SLN70982.1"/>
    <property type="molecule type" value="Genomic_DNA"/>
</dbReference>
<keyword evidence="8" id="KW-0597">Phosphoprotein</keyword>
<evidence type="ECO:0000256" key="1">
    <source>
        <dbReference type="ARBA" id="ARBA00000085"/>
    </source>
</evidence>
<keyword evidence="23" id="KW-1185">Reference proteome</keyword>
<dbReference type="Pfam" id="PF07730">
    <property type="entry name" value="HisKA_3"/>
    <property type="match status" value="1"/>
</dbReference>
<keyword evidence="20" id="KW-0812">Transmembrane</keyword>
<gene>
    <name evidence="22" type="primary">degS</name>
    <name evidence="22" type="ORF">PAM7066_03623</name>
</gene>
<comment type="function">
    <text evidence="17">Member of the two-component regulatory system NreB/NreC involved in the control of dissimilatory nitrate/nitrite reduction in response to oxygen. NreB functions as a direct oxygen sensor histidine kinase which is autophosphorylated, in the absence of oxygen, probably at the conserved histidine residue, and transfers its phosphate group probably to a conserved aspartate residue of NreC. NreB/NreC activates the expression of the nitrate (narGHJI) and nitrite (nir) reductase operons, as well as the putative nitrate transporter gene narT.</text>
</comment>
<evidence type="ECO:0000256" key="4">
    <source>
        <dbReference type="ARBA" id="ARBA00012438"/>
    </source>
</evidence>
<dbReference type="InterPro" id="IPR011712">
    <property type="entry name" value="Sig_transdc_His_kin_sub3_dim/P"/>
</dbReference>
<keyword evidence="7" id="KW-0963">Cytoplasm</keyword>
<dbReference type="GO" id="GO:0016020">
    <property type="term" value="C:membrane"/>
    <property type="evidence" value="ECO:0007669"/>
    <property type="project" value="InterPro"/>
</dbReference>
<dbReference type="OrthoDB" id="9778496at2"/>
<dbReference type="GO" id="GO:0000155">
    <property type="term" value="F:phosphorelay sensor kinase activity"/>
    <property type="evidence" value="ECO:0007669"/>
    <property type="project" value="InterPro"/>
</dbReference>
<dbReference type="InterPro" id="IPR050482">
    <property type="entry name" value="Sensor_HK_TwoCompSys"/>
</dbReference>
<dbReference type="InterPro" id="IPR003594">
    <property type="entry name" value="HATPase_dom"/>
</dbReference>
<dbReference type="RefSeq" id="WP_090929534.1">
    <property type="nucleotide sequence ID" value="NZ_FOPF01000019.1"/>
</dbReference>
<dbReference type="PANTHER" id="PTHR24421:SF10">
    <property type="entry name" value="NITRATE_NITRITE SENSOR PROTEIN NARQ"/>
    <property type="match status" value="1"/>
</dbReference>
<keyword evidence="19" id="KW-0175">Coiled coil</keyword>
<keyword evidence="15" id="KW-0902">Two-component regulatory system</keyword>
<evidence type="ECO:0000256" key="19">
    <source>
        <dbReference type="SAM" id="Coils"/>
    </source>
</evidence>
<keyword evidence="16" id="KW-0411">Iron-sulfur</keyword>
<evidence type="ECO:0000256" key="10">
    <source>
        <dbReference type="ARBA" id="ARBA00022723"/>
    </source>
</evidence>
<accession>A0A1Y5TS16</accession>
<dbReference type="GO" id="GO:0046872">
    <property type="term" value="F:metal ion binding"/>
    <property type="evidence" value="ECO:0007669"/>
    <property type="project" value="UniProtKB-KW"/>
</dbReference>
<evidence type="ECO:0000256" key="8">
    <source>
        <dbReference type="ARBA" id="ARBA00022553"/>
    </source>
</evidence>
<dbReference type="InterPro" id="IPR005467">
    <property type="entry name" value="His_kinase_dom"/>
</dbReference>
<dbReference type="GO" id="GO:0051539">
    <property type="term" value="F:4 iron, 4 sulfur cluster binding"/>
    <property type="evidence" value="ECO:0007669"/>
    <property type="project" value="UniProtKB-KW"/>
</dbReference>
<dbReference type="Gene3D" id="1.20.5.1930">
    <property type="match status" value="1"/>
</dbReference>
<keyword evidence="13" id="KW-0067">ATP-binding</keyword>
<dbReference type="AlphaFoldDB" id="A0A1Y5TS16"/>
<feature type="domain" description="Histidine kinase" evidence="21">
    <location>
        <begin position="390"/>
        <end position="476"/>
    </location>
</feature>
<evidence type="ECO:0000313" key="23">
    <source>
        <dbReference type="Proteomes" id="UP000193870"/>
    </source>
</evidence>
<evidence type="ECO:0000256" key="7">
    <source>
        <dbReference type="ARBA" id="ARBA00022490"/>
    </source>
</evidence>
<keyword evidence="12 22" id="KW-0418">Kinase</keyword>
<dbReference type="PANTHER" id="PTHR24421">
    <property type="entry name" value="NITRATE/NITRITE SENSOR PROTEIN NARX-RELATED"/>
    <property type="match status" value="1"/>
</dbReference>
<dbReference type="GO" id="GO:0005524">
    <property type="term" value="F:ATP binding"/>
    <property type="evidence" value="ECO:0007669"/>
    <property type="project" value="UniProtKB-KW"/>
</dbReference>
<evidence type="ECO:0000256" key="14">
    <source>
        <dbReference type="ARBA" id="ARBA00023004"/>
    </source>
</evidence>
<keyword evidence="20" id="KW-0472">Membrane</keyword>
<dbReference type="PROSITE" id="PS50109">
    <property type="entry name" value="HIS_KIN"/>
    <property type="match status" value="1"/>
</dbReference>
<keyword evidence="6" id="KW-0004">4Fe-4S</keyword>
<evidence type="ECO:0000256" key="13">
    <source>
        <dbReference type="ARBA" id="ARBA00022840"/>
    </source>
</evidence>